<sequence>MIKEQIVLNKSLMERLFNCILTIERNKFPYEKFINLFEIATNIQLPKNQLMEIIEFIKHYNLHNMNKEVVYKLSKDKRGRKRKNTKVNWNKISKDDMVTILEIWQKYGEIVKDIPEEDLNKIKNIKSSKAEIAKSFNMSRSTLFNLLSQKTSKNSDKEIEYENEIKEVFYKHKRNFGRARISAVLEKEYGIKISSRTIGRRMKQIGLKCRVRQKQKEREIKNTSAQCDNIVKRDYNDKENRNIVATDVTYLKVPYDLKYVLNHLFLSVAINHKTKRVLNYNVSTRNDTELVISHIKELEFDSPWIIHSNHGYQYTSKEYIELINSKNGTISMSRVGNSLDNREAEYFFSILKSECLNFVNYNTTSYDELLVIIKDFIEYYNSERIQSNLGWLTPNQFYALNS</sequence>
<proteinExistence type="predicted"/>
<dbReference type="InterPro" id="IPR012337">
    <property type="entry name" value="RNaseH-like_sf"/>
</dbReference>
<name>A0ABY9HAC2_9MOLU</name>
<dbReference type="PANTHER" id="PTHR46889">
    <property type="entry name" value="TRANSPOSASE INSF FOR INSERTION SEQUENCE IS3B-RELATED"/>
    <property type="match status" value="1"/>
</dbReference>
<organism evidence="3 5">
    <name type="scientific">Mycoplasma seminis</name>
    <dbReference type="NCBI Taxonomy" id="512749"/>
    <lineage>
        <taxon>Bacteria</taxon>
        <taxon>Bacillati</taxon>
        <taxon>Mycoplasmatota</taxon>
        <taxon>Mollicutes</taxon>
        <taxon>Mycoplasmataceae</taxon>
        <taxon>Mycoplasma</taxon>
    </lineage>
</organism>
<dbReference type="RefSeq" id="WP_305937985.1">
    <property type="nucleotide sequence ID" value="NZ_CP132191.1"/>
</dbReference>
<evidence type="ECO:0000313" key="5">
    <source>
        <dbReference type="Proteomes" id="UP001237011"/>
    </source>
</evidence>
<evidence type="ECO:0000256" key="1">
    <source>
        <dbReference type="ARBA" id="ARBA00002286"/>
    </source>
</evidence>
<dbReference type="NCBIfam" id="NF033516">
    <property type="entry name" value="transpos_IS3"/>
    <property type="match status" value="1"/>
</dbReference>
<protein>
    <submittedName>
        <fullName evidence="3">IS3 family transposase</fullName>
    </submittedName>
</protein>
<dbReference type="InterPro" id="IPR025948">
    <property type="entry name" value="HTH-like_dom"/>
</dbReference>
<dbReference type="InterPro" id="IPR036397">
    <property type="entry name" value="RNaseH_sf"/>
</dbReference>
<dbReference type="Gene3D" id="3.30.420.10">
    <property type="entry name" value="Ribonuclease H-like superfamily/Ribonuclease H"/>
    <property type="match status" value="1"/>
</dbReference>
<feature type="domain" description="Integrase catalytic" evidence="2">
    <location>
        <begin position="235"/>
        <end position="402"/>
    </location>
</feature>
<dbReference type="InterPro" id="IPR001584">
    <property type="entry name" value="Integrase_cat-core"/>
</dbReference>
<evidence type="ECO:0000313" key="3">
    <source>
        <dbReference type="EMBL" id="WLP85553.1"/>
    </source>
</evidence>
<dbReference type="PANTHER" id="PTHR46889:SF5">
    <property type="entry name" value="INTEGRASE PROTEIN"/>
    <property type="match status" value="1"/>
</dbReference>
<dbReference type="InterPro" id="IPR048020">
    <property type="entry name" value="Transpos_IS3"/>
</dbReference>
<dbReference type="Pfam" id="PF13276">
    <property type="entry name" value="HTH_21"/>
    <property type="match status" value="1"/>
</dbReference>
<dbReference type="Pfam" id="PF13683">
    <property type="entry name" value="rve_3"/>
    <property type="match status" value="1"/>
</dbReference>
<dbReference type="PROSITE" id="PS50994">
    <property type="entry name" value="INTEGRASE"/>
    <property type="match status" value="1"/>
</dbReference>
<dbReference type="EMBL" id="CP132191">
    <property type="protein sequence ID" value="WLP85723.1"/>
    <property type="molecule type" value="Genomic_DNA"/>
</dbReference>
<keyword evidence="5" id="KW-1185">Reference proteome</keyword>
<dbReference type="EMBL" id="CP132191">
    <property type="protein sequence ID" value="WLP85553.1"/>
    <property type="molecule type" value="Genomic_DNA"/>
</dbReference>
<dbReference type="SUPFAM" id="SSF53098">
    <property type="entry name" value="Ribonuclease H-like"/>
    <property type="match status" value="1"/>
</dbReference>
<dbReference type="InterPro" id="IPR050900">
    <property type="entry name" value="Transposase_IS3/IS150/IS904"/>
</dbReference>
<dbReference type="Proteomes" id="UP001237011">
    <property type="component" value="Chromosome"/>
</dbReference>
<comment type="function">
    <text evidence="1">Involved in the transposition of the insertion sequence.</text>
</comment>
<accession>A0ABY9HAC2</accession>
<evidence type="ECO:0000313" key="4">
    <source>
        <dbReference type="EMBL" id="WLP85723.1"/>
    </source>
</evidence>
<evidence type="ECO:0000259" key="2">
    <source>
        <dbReference type="PROSITE" id="PS50994"/>
    </source>
</evidence>
<gene>
    <name evidence="3" type="ORF">Q8852_00025</name>
    <name evidence="4" type="ORF">Q8852_01025</name>
</gene>
<reference evidence="3 5" key="1">
    <citation type="submission" date="2023-08" db="EMBL/GenBank/DDBJ databases">
        <title>Complete genome sequence of Mycoplasma seminis 2200.</title>
        <authorList>
            <person name="Spergser J."/>
        </authorList>
    </citation>
    <scope>NUCLEOTIDE SEQUENCE [LARGE SCALE GENOMIC DNA]</scope>
    <source>
        <strain evidence="3 5">2200</strain>
    </source>
</reference>